<evidence type="ECO:0000313" key="1">
    <source>
        <dbReference type="EMBL" id="KAI9632994.1"/>
    </source>
</evidence>
<dbReference type="RefSeq" id="XP_052942771.1">
    <property type="nucleotide sequence ID" value="XM_053091072.1"/>
</dbReference>
<proteinExistence type="predicted"/>
<gene>
    <name evidence="1" type="ORF">MKK02DRAFT_40375</name>
</gene>
<organism evidence="1 2">
    <name type="scientific">Dioszegia hungarica</name>
    <dbReference type="NCBI Taxonomy" id="4972"/>
    <lineage>
        <taxon>Eukaryota</taxon>
        <taxon>Fungi</taxon>
        <taxon>Dikarya</taxon>
        <taxon>Basidiomycota</taxon>
        <taxon>Agaricomycotina</taxon>
        <taxon>Tremellomycetes</taxon>
        <taxon>Tremellales</taxon>
        <taxon>Bulleribasidiaceae</taxon>
        <taxon>Dioszegia</taxon>
    </lineage>
</organism>
<dbReference type="EMBL" id="JAKWFO010000013">
    <property type="protein sequence ID" value="KAI9632994.1"/>
    <property type="molecule type" value="Genomic_DNA"/>
</dbReference>
<dbReference type="Proteomes" id="UP001164286">
    <property type="component" value="Unassembled WGS sequence"/>
</dbReference>
<sequence>MSDPLKPEIWVLVFHHLRQLLFARHASPTPERKAIPIIGLTALTWHALAAPILYNTVVVDDFGLLLYGLKTGGISGVENKVALLSRIRQLFIEYQHKEYNPQITYRDIFKYQVWDCLSDGPGETVRRADWQGVRETMEICDAWLMLLDKGGKYKAVFTRLRTLATGGIFGQEEELWRRIGTRFDERSQTILNAQRGMLNFTVSTPSLRHYCQAGPVGPLCLGVTYIGDTEQNKPTIASHNTYEDPTLLPISIGVQSRFYIHSTPGEQGTRDWARRNLEDACRTRGNIATDEAFARSVPDWGIVGGLYYPPPEMPAHMRRGEDKEGKREQWRGAAVDFQEELGSVIGRRSRALPSYVKAKDDWKVAPIYDAPMCSGCQWEYDESTAPPTGLSMSKAFSGMSGMNHIAL</sequence>
<dbReference type="AlphaFoldDB" id="A0AA38H5V9"/>
<keyword evidence="2" id="KW-1185">Reference proteome</keyword>
<protein>
    <submittedName>
        <fullName evidence="1">Uncharacterized protein</fullName>
    </submittedName>
</protein>
<name>A0AA38H5V9_9TREE</name>
<dbReference type="GeneID" id="77730277"/>
<evidence type="ECO:0000313" key="2">
    <source>
        <dbReference type="Proteomes" id="UP001164286"/>
    </source>
</evidence>
<comment type="caution">
    <text evidence="1">The sequence shown here is derived from an EMBL/GenBank/DDBJ whole genome shotgun (WGS) entry which is preliminary data.</text>
</comment>
<accession>A0AA38H5V9</accession>
<reference evidence="1" key="1">
    <citation type="journal article" date="2022" name="G3 (Bethesda)">
        <title>High quality genome of the basidiomycete yeast Dioszegia hungarica PDD-24b-2 isolated from cloud water.</title>
        <authorList>
            <person name="Jarrige D."/>
            <person name="Haridas S."/>
            <person name="Bleykasten-Grosshans C."/>
            <person name="Joly M."/>
            <person name="Nadalig T."/>
            <person name="Sancelme M."/>
            <person name="Vuilleumier S."/>
            <person name="Grigoriev I.V."/>
            <person name="Amato P."/>
            <person name="Bringel F."/>
        </authorList>
    </citation>
    <scope>NUCLEOTIDE SEQUENCE</scope>
    <source>
        <strain evidence="1">PDD-24b-2</strain>
    </source>
</reference>